<dbReference type="RefSeq" id="WP_161811629.1">
    <property type="nucleotide sequence ID" value="NZ_BLJN01000002.1"/>
</dbReference>
<protein>
    <recommendedName>
        <fullName evidence="1">Carboxymuconolactone decarboxylase-like domain-containing protein</fullName>
    </recommendedName>
</protein>
<accession>A0A829YA55</accession>
<dbReference type="Gene3D" id="1.20.1290.10">
    <property type="entry name" value="AhpD-like"/>
    <property type="match status" value="1"/>
</dbReference>
<organism evidence="2 3">
    <name type="scientific">Steroidobacter agaridevorans</name>
    <dbReference type="NCBI Taxonomy" id="2695856"/>
    <lineage>
        <taxon>Bacteria</taxon>
        <taxon>Pseudomonadati</taxon>
        <taxon>Pseudomonadota</taxon>
        <taxon>Gammaproteobacteria</taxon>
        <taxon>Steroidobacterales</taxon>
        <taxon>Steroidobacteraceae</taxon>
        <taxon>Steroidobacter</taxon>
    </lineage>
</organism>
<evidence type="ECO:0000259" key="1">
    <source>
        <dbReference type="Pfam" id="PF02627"/>
    </source>
</evidence>
<proteinExistence type="predicted"/>
<dbReference type="InterPro" id="IPR003779">
    <property type="entry name" value="CMD-like"/>
</dbReference>
<feature type="domain" description="Carboxymuconolactone decarboxylase-like" evidence="1">
    <location>
        <begin position="58"/>
        <end position="120"/>
    </location>
</feature>
<dbReference type="GO" id="GO:0051920">
    <property type="term" value="F:peroxiredoxin activity"/>
    <property type="evidence" value="ECO:0007669"/>
    <property type="project" value="InterPro"/>
</dbReference>
<reference evidence="3" key="1">
    <citation type="submission" date="2020-01" db="EMBL/GenBank/DDBJ databases">
        <title>'Steroidobacter agaridevorans' sp. nov., agar-degrading bacteria isolated from rhizosphere soils.</title>
        <authorList>
            <person name="Ikenaga M."/>
            <person name="Kataoka M."/>
            <person name="Murouchi A."/>
            <person name="Katsuragi S."/>
            <person name="Sakai M."/>
        </authorList>
    </citation>
    <scope>NUCLEOTIDE SEQUENCE [LARGE SCALE GENOMIC DNA]</scope>
    <source>
        <strain evidence="3">YU21-B</strain>
    </source>
</reference>
<dbReference type="PANTHER" id="PTHR34846">
    <property type="entry name" value="4-CARBOXYMUCONOLACTONE DECARBOXYLASE FAMILY PROTEIN (AFU_ORTHOLOGUE AFUA_6G11590)"/>
    <property type="match status" value="1"/>
</dbReference>
<dbReference type="AlphaFoldDB" id="A0A829YA55"/>
<dbReference type="InterPro" id="IPR029032">
    <property type="entry name" value="AhpD-like"/>
</dbReference>
<gene>
    <name evidence="2" type="ORF">GCM10011487_18730</name>
</gene>
<comment type="caution">
    <text evidence="2">The sequence shown here is derived from an EMBL/GenBank/DDBJ whole genome shotgun (WGS) entry which is preliminary data.</text>
</comment>
<evidence type="ECO:0000313" key="2">
    <source>
        <dbReference type="EMBL" id="GFE79873.1"/>
    </source>
</evidence>
<dbReference type="PANTHER" id="PTHR34846:SF5">
    <property type="entry name" value="CARBOXYMUCONOLACTONE DECARBOXYLASE-LIKE DOMAIN-CONTAINING PROTEIN"/>
    <property type="match status" value="1"/>
</dbReference>
<dbReference type="Pfam" id="PF02627">
    <property type="entry name" value="CMD"/>
    <property type="match status" value="1"/>
</dbReference>
<name>A0A829YA55_9GAMM</name>
<sequence length="211" mass="23325">MKQTELTPRVAPVLPPDWDATVLDAVSAFPHGRDFVLSTYKQGGARGMHGLGVILSHPTLAKAFLTFNNHVAIASSVSRRIREILILRISWLRRAEYEFVQHVVLGLRAGLSQVEIDRIQQGPDAPGWDAVDADLVRAVDELHADAWIGDETYERLSVHFTPTQLMDIVFCVGCYDLLAMVFKTFGAQVEPGVDSLDPAVRARMHAQKPAS</sequence>
<dbReference type="EMBL" id="BLJN01000002">
    <property type="protein sequence ID" value="GFE79873.1"/>
    <property type="molecule type" value="Genomic_DNA"/>
</dbReference>
<dbReference type="Proteomes" id="UP000445000">
    <property type="component" value="Unassembled WGS sequence"/>
</dbReference>
<keyword evidence="3" id="KW-1185">Reference proteome</keyword>
<evidence type="ECO:0000313" key="3">
    <source>
        <dbReference type="Proteomes" id="UP000445000"/>
    </source>
</evidence>
<dbReference type="SUPFAM" id="SSF69118">
    <property type="entry name" value="AhpD-like"/>
    <property type="match status" value="1"/>
</dbReference>